<dbReference type="SUPFAM" id="SSF53335">
    <property type="entry name" value="S-adenosyl-L-methionine-dependent methyltransferases"/>
    <property type="match status" value="1"/>
</dbReference>
<comment type="pathway">
    <text evidence="5">Cofactor biosynthesis; ubiquinone biosynthesis.</text>
</comment>
<dbReference type="GO" id="GO:0010420">
    <property type="term" value="F:polyprenyldihydroxybenzoate methyltransferase activity"/>
    <property type="evidence" value="ECO:0007669"/>
    <property type="project" value="UniProtKB-UniRule"/>
</dbReference>
<dbReference type="AlphaFoldDB" id="A0A2I1EKR2"/>
<dbReference type="PANTHER" id="PTHR43464:SF19">
    <property type="entry name" value="UBIQUINONE BIOSYNTHESIS O-METHYLTRANSFERASE, MITOCHONDRIAL"/>
    <property type="match status" value="1"/>
</dbReference>
<feature type="binding site" evidence="5">
    <location>
        <position position="185"/>
    </location>
    <ligand>
        <name>Mg(2+)</name>
        <dbReference type="ChEBI" id="CHEBI:18420"/>
    </ligand>
</feature>
<dbReference type="InterPro" id="IPR010233">
    <property type="entry name" value="UbiG_MeTrfase"/>
</dbReference>
<dbReference type="NCBIfam" id="TIGR01983">
    <property type="entry name" value="UbiG"/>
    <property type="match status" value="1"/>
</dbReference>
<comment type="subcellular location">
    <subcellularLocation>
        <location evidence="5">Mitochondrion inner membrane</location>
        <topology evidence="5">Peripheral membrane protein</topology>
        <orientation evidence="5">Matrix side</orientation>
    </subcellularLocation>
</comment>
<feature type="binding site" evidence="5">
    <location>
        <position position="180"/>
    </location>
    <ligand>
        <name>S-adenosyl-L-methionine</name>
        <dbReference type="ChEBI" id="CHEBI:59789"/>
    </ligand>
</feature>
<dbReference type="Proteomes" id="UP000684084">
    <property type="component" value="Unassembled WGS sequence"/>
</dbReference>
<evidence type="ECO:0000256" key="1">
    <source>
        <dbReference type="ARBA" id="ARBA00022603"/>
    </source>
</evidence>
<keyword evidence="1 5" id="KW-0489">Methyltransferase</keyword>
<evidence type="ECO:0000259" key="6">
    <source>
        <dbReference type="Pfam" id="PF08241"/>
    </source>
</evidence>
<evidence type="ECO:0000313" key="10">
    <source>
        <dbReference type="Proteomes" id="UP000684084"/>
    </source>
</evidence>
<dbReference type="PANTHER" id="PTHR43464">
    <property type="entry name" value="METHYLTRANSFERASE"/>
    <property type="match status" value="1"/>
</dbReference>
<keyword evidence="8" id="KW-0830">Ubiquinone</keyword>
<evidence type="ECO:0000256" key="5">
    <source>
        <dbReference type="HAMAP-Rule" id="MF_03190"/>
    </source>
</evidence>
<keyword evidence="5" id="KW-0999">Mitochondrion inner membrane</keyword>
<keyword evidence="5" id="KW-0472">Membrane</keyword>
<dbReference type="EMBL" id="LLXH01000083">
    <property type="protein sequence ID" value="PKC73565.1"/>
    <property type="molecule type" value="Genomic_DNA"/>
</dbReference>
<dbReference type="GO" id="GO:0046872">
    <property type="term" value="F:metal ion binding"/>
    <property type="evidence" value="ECO:0007669"/>
    <property type="project" value="UniProtKB-KW"/>
</dbReference>
<comment type="subunit">
    <text evidence="5">Component of a multi-subunit COQ enzyme complex, composed of at least COQ3, COQ4, COQ5, COQ6, COQ7 and COQ9.</text>
</comment>
<reference evidence="8 9" key="1">
    <citation type="submission" date="2017-10" db="EMBL/GenBank/DDBJ databases">
        <title>Extensive intraspecific genome diversity in a model arbuscular mycorrhizal fungus.</title>
        <authorList>
            <person name="Chen E.C.H."/>
            <person name="Morin E."/>
            <person name="Baudet D."/>
            <person name="Noel J."/>
            <person name="Ndikumana S."/>
            <person name="Charron P."/>
            <person name="St-Onge C."/>
            <person name="Giorgi J."/>
            <person name="Grigoriev I.V."/>
            <person name="Roux C."/>
            <person name="Martin F.M."/>
            <person name="Corradi N."/>
        </authorList>
    </citation>
    <scope>NUCLEOTIDE SEQUENCE [LARGE SCALE GENOMIC DNA]</scope>
    <source>
        <strain evidence="8 9">A1</strain>
    </source>
</reference>
<feature type="domain" description="Methyltransferase type 11" evidence="6">
    <location>
        <begin position="110"/>
        <end position="207"/>
    </location>
</feature>
<reference evidence="8 9" key="2">
    <citation type="submission" date="2017-10" db="EMBL/GenBank/DDBJ databases">
        <title>Genome analyses suggest a sexual origin of heterokaryosis in a supposedly ancient asexual fungus.</title>
        <authorList>
            <person name="Corradi N."/>
            <person name="Sedzielewska K."/>
            <person name="Noel J."/>
            <person name="Charron P."/>
            <person name="Farinelli L."/>
            <person name="Marton T."/>
            <person name="Kruger M."/>
            <person name="Pelin A."/>
            <person name="Brachmann A."/>
            <person name="Corradi N."/>
        </authorList>
    </citation>
    <scope>NUCLEOTIDE SEQUENCE [LARGE SCALE GENOMIC DNA]</scope>
    <source>
        <strain evidence="8 9">A1</strain>
    </source>
</reference>
<evidence type="ECO:0000256" key="4">
    <source>
        <dbReference type="ARBA" id="ARBA00022691"/>
    </source>
</evidence>
<feature type="binding site" evidence="5">
    <location>
        <position position="76"/>
    </location>
    <ligand>
        <name>S-adenosyl-L-methionine</name>
        <dbReference type="ChEBI" id="CHEBI:59789"/>
    </ligand>
</feature>
<dbReference type="EMBL" id="CAGKOT010000002">
    <property type="protein sequence ID" value="CAB5309334.1"/>
    <property type="molecule type" value="Genomic_DNA"/>
</dbReference>
<dbReference type="EC" id="2.1.1.114" evidence="5"/>
<proteinExistence type="inferred from homology"/>
<keyword evidence="5" id="KW-0479">Metal-binding</keyword>
<comment type="catalytic activity">
    <reaction evidence="5">
        <text>a 3,4-dihydroxy-5-(all-trans-polyprenyl)benzoate + S-adenosyl-L-methionine = a 4-hydroxy-3-methoxy-5-(all-trans-polyprenyl)benzoate + S-adenosyl-L-homocysteine + H(+)</text>
        <dbReference type="Rhea" id="RHEA:44452"/>
        <dbReference type="Rhea" id="RHEA-COMP:10930"/>
        <dbReference type="Rhea" id="RHEA-COMP:10931"/>
        <dbReference type="ChEBI" id="CHEBI:15378"/>
        <dbReference type="ChEBI" id="CHEBI:57856"/>
        <dbReference type="ChEBI" id="CHEBI:59789"/>
        <dbReference type="ChEBI" id="CHEBI:64694"/>
        <dbReference type="ChEBI" id="CHEBI:84443"/>
        <dbReference type="EC" id="2.1.1.114"/>
    </reaction>
</comment>
<comment type="catalytic activity">
    <reaction evidence="5">
        <text>a 3-demethylubiquinol + S-adenosyl-L-methionine = a ubiquinol + S-adenosyl-L-homocysteine + H(+)</text>
        <dbReference type="Rhea" id="RHEA:44380"/>
        <dbReference type="Rhea" id="RHEA-COMP:9566"/>
        <dbReference type="Rhea" id="RHEA-COMP:10914"/>
        <dbReference type="ChEBI" id="CHEBI:15378"/>
        <dbReference type="ChEBI" id="CHEBI:17976"/>
        <dbReference type="ChEBI" id="CHEBI:57856"/>
        <dbReference type="ChEBI" id="CHEBI:59789"/>
        <dbReference type="ChEBI" id="CHEBI:84422"/>
        <dbReference type="EC" id="2.1.1.64"/>
    </reaction>
</comment>
<evidence type="ECO:0000256" key="2">
    <source>
        <dbReference type="ARBA" id="ARBA00022679"/>
    </source>
</evidence>
<dbReference type="EC" id="2.1.1.64" evidence="5"/>
<keyword evidence="4 5" id="KW-0949">S-adenosyl-L-methionine</keyword>
<protein>
    <recommendedName>
        <fullName evidence="5">Ubiquinone biosynthesis O-methyltransferase, mitochondrial</fullName>
    </recommendedName>
    <alternativeName>
        <fullName evidence="5">3-demethylubiquinol 3-O-methyltransferase</fullName>
        <ecNumber evidence="5">2.1.1.64</ecNumber>
    </alternativeName>
    <alternativeName>
        <fullName evidence="5">3-demethylubiquinone 3-O-methyltransferase</fullName>
        <ecNumber evidence="5">2.1.1.-</ecNumber>
    </alternativeName>
    <alternativeName>
        <fullName evidence="5">Polyprenyldihydroxybenzoate methyltransferase</fullName>
        <ecNumber evidence="5">2.1.1.114</ecNumber>
    </alternativeName>
</protein>
<comment type="catalytic activity">
    <reaction evidence="5">
        <text>a 3-demethylubiquinone + S-adenosyl-L-methionine = a ubiquinone + S-adenosyl-L-homocysteine</text>
        <dbReference type="Rhea" id="RHEA:81215"/>
        <dbReference type="Rhea" id="RHEA-COMP:9565"/>
        <dbReference type="Rhea" id="RHEA-COMP:19654"/>
        <dbReference type="ChEBI" id="CHEBI:16389"/>
        <dbReference type="ChEBI" id="CHEBI:57856"/>
        <dbReference type="ChEBI" id="CHEBI:59789"/>
        <dbReference type="ChEBI" id="CHEBI:231825"/>
    </reaction>
</comment>
<dbReference type="EC" id="2.1.1.-" evidence="5"/>
<dbReference type="GO" id="GO:0061542">
    <property type="term" value="F:3-demethylubiquinol 3-O-methyltransferase activity"/>
    <property type="evidence" value="ECO:0007669"/>
    <property type="project" value="UniProtKB-UniRule"/>
</dbReference>
<dbReference type="GO" id="GO:0031314">
    <property type="term" value="C:extrinsic component of mitochondrial inner membrane"/>
    <property type="evidence" value="ECO:0007669"/>
    <property type="project" value="UniProtKB-UniRule"/>
</dbReference>
<evidence type="ECO:0000313" key="9">
    <source>
        <dbReference type="Proteomes" id="UP000232688"/>
    </source>
</evidence>
<dbReference type="Pfam" id="PF08241">
    <property type="entry name" value="Methyltransf_11"/>
    <property type="match status" value="1"/>
</dbReference>
<dbReference type="UniPathway" id="UPA00232"/>
<feature type="binding site" evidence="5">
    <location>
        <position position="134"/>
    </location>
    <ligand>
        <name>S-adenosyl-L-methionine</name>
        <dbReference type="ChEBI" id="CHEBI:59789"/>
    </ligand>
</feature>
<dbReference type="GO" id="GO:0032259">
    <property type="term" value="P:methylation"/>
    <property type="evidence" value="ECO:0007669"/>
    <property type="project" value="UniProtKB-KW"/>
</dbReference>
<dbReference type="VEuPathDB" id="FungiDB:FUN_009207"/>
<dbReference type="HAMAP" id="MF_00472">
    <property type="entry name" value="UbiG"/>
    <property type="match status" value="1"/>
</dbReference>
<comment type="caution">
    <text evidence="7">The sequence shown here is derived from an EMBL/GenBank/DDBJ whole genome shotgun (WGS) entry which is preliminary data.</text>
</comment>
<feature type="binding site" evidence="5">
    <location>
        <position position="181"/>
    </location>
    <ligand>
        <name>Mg(2+)</name>
        <dbReference type="ChEBI" id="CHEBI:18420"/>
    </ligand>
</feature>
<organism evidence="7 10">
    <name type="scientific">Rhizophagus irregularis</name>
    <dbReference type="NCBI Taxonomy" id="588596"/>
    <lineage>
        <taxon>Eukaryota</taxon>
        <taxon>Fungi</taxon>
        <taxon>Fungi incertae sedis</taxon>
        <taxon>Mucoromycota</taxon>
        <taxon>Glomeromycotina</taxon>
        <taxon>Glomeromycetes</taxon>
        <taxon>Glomerales</taxon>
        <taxon>Glomeraceae</taxon>
        <taxon>Rhizophagus</taxon>
    </lineage>
</organism>
<evidence type="ECO:0000256" key="3">
    <source>
        <dbReference type="ARBA" id="ARBA00022688"/>
    </source>
</evidence>
<evidence type="ECO:0000313" key="8">
    <source>
        <dbReference type="EMBL" id="PKC73565.1"/>
    </source>
</evidence>
<feature type="binding site" evidence="5">
    <location>
        <position position="184"/>
    </location>
    <ligand>
        <name>Mg(2+)</name>
        <dbReference type="ChEBI" id="CHEBI:18420"/>
    </ligand>
</feature>
<comment type="function">
    <text evidence="5">O-methyltransferase required for two non-consecutive steps during ubiquinone biosynthesis. Catalyzes the 2 O-methylation of 3,4-dihydroxy-5-(all-trans-polyprenyl)benzoic acid into 4-hydroxy-3-methoxy-5-(all-trans-polyprenyl)benzoic acid. Also catalyzes the last step of ubiquinone biosynthesis by mediating methylation of 3-demethylubiquinone into ubiquinone. Also able to mediate the methylation of 3-demethylubiquinol into ubiquinol.</text>
</comment>
<feature type="binding site" evidence="5">
    <location>
        <position position="113"/>
    </location>
    <ligand>
        <name>S-adenosyl-L-methionine</name>
        <dbReference type="ChEBI" id="CHEBI:59789"/>
    </ligand>
</feature>
<keyword evidence="5" id="KW-0496">Mitochondrion</keyword>
<name>A0A2I1EKR2_9GLOM</name>
<keyword evidence="5" id="KW-0460">Magnesium</keyword>
<accession>A0A2I1EKR2</accession>
<comment type="similarity">
    <text evidence="5">Belongs to the class I-like SAM-binding methyltransferase superfamily. UbiG/COQ3 family.</text>
</comment>
<dbReference type="OrthoDB" id="3265906at2759"/>
<dbReference type="Gene3D" id="3.40.50.150">
    <property type="entry name" value="Vaccinia Virus protein VP39"/>
    <property type="match status" value="1"/>
</dbReference>
<keyword evidence="3 5" id="KW-0831">Ubiquinone biosynthesis</keyword>
<sequence>MFLKRTITKNVNIMQLFKPKYACIHALTRKYYRTEQSSPEYSTINESEVSKFSQIANEWWSPNGPVKLLHTMNPLRISYIREQLKNKKIGDEVSSSSYHHHHPFRGLRMLDIGCGGGVLTEALVRLGGSVIGVDASDENIKIAKLHAKKDPILHGNLEYQCITAEKLLKQGETFDVVCAMEIIEHVNNPVEFLKACAGLVKPGGGYLFLSTISRTPLSYILTILLAENTFKIVPQGTHDFQKYLRPDELQKIIENIKNDDKWGKVIDITGIGLNPITSKWCKLPDWIPGKFDVNYFLTAQRI</sequence>
<comment type="cofactor">
    <cofactor evidence="5">
        <name>Mg(2+)</name>
        <dbReference type="ChEBI" id="CHEBI:18420"/>
    </cofactor>
</comment>
<gene>
    <name evidence="5" type="primary">COQ3</name>
    <name evidence="7" type="ORF">CHRIB12_LOCUS1407</name>
    <name evidence="8" type="ORF">RhiirA1_410350</name>
</gene>
<dbReference type="SMR" id="A0A2I1EKR2"/>
<dbReference type="VEuPathDB" id="FungiDB:RhiirA1_410350"/>
<keyword evidence="2 5" id="KW-0808">Transferase</keyword>
<reference evidence="7" key="3">
    <citation type="submission" date="2020-05" db="EMBL/GenBank/DDBJ databases">
        <authorList>
            <person name="Rincon C."/>
            <person name="Sanders R I."/>
            <person name="Robbins C."/>
            <person name="Chaturvedi A."/>
        </authorList>
    </citation>
    <scope>NUCLEOTIDE SEQUENCE</scope>
    <source>
        <strain evidence="7">CHB12</strain>
    </source>
</reference>
<dbReference type="Proteomes" id="UP000232688">
    <property type="component" value="Unassembled WGS sequence"/>
</dbReference>
<evidence type="ECO:0000313" key="7">
    <source>
        <dbReference type="EMBL" id="CAB5309334.1"/>
    </source>
</evidence>
<dbReference type="CDD" id="cd02440">
    <property type="entry name" value="AdoMet_MTases"/>
    <property type="match status" value="1"/>
</dbReference>
<dbReference type="InterPro" id="IPR029063">
    <property type="entry name" value="SAM-dependent_MTases_sf"/>
</dbReference>
<dbReference type="InterPro" id="IPR013216">
    <property type="entry name" value="Methyltransf_11"/>
</dbReference>
<dbReference type="VEuPathDB" id="FungiDB:RhiirFUN_008012"/>